<evidence type="ECO:0000313" key="5">
    <source>
        <dbReference type="Proteomes" id="UP000280444"/>
    </source>
</evidence>
<proteinExistence type="inferred from homology"/>
<protein>
    <submittedName>
        <fullName evidence="4">Fe-S cluster assembly protein SufD</fullName>
    </submittedName>
</protein>
<dbReference type="Proteomes" id="UP000280444">
    <property type="component" value="Unassembled WGS sequence"/>
</dbReference>
<name>A0A3P1SG30_9ACTO</name>
<dbReference type="PANTHER" id="PTHR43575:SF1">
    <property type="entry name" value="PROTEIN ABCI7, CHLOROPLASTIC"/>
    <property type="match status" value="1"/>
</dbReference>
<evidence type="ECO:0000256" key="1">
    <source>
        <dbReference type="ARBA" id="ARBA00043967"/>
    </source>
</evidence>
<dbReference type="InterPro" id="IPR011542">
    <property type="entry name" value="SUF_FeS_clus_asmbl_SufD"/>
</dbReference>
<dbReference type="InterPro" id="IPR037284">
    <property type="entry name" value="SUF_FeS_clus_asmbl_SufBD_sf"/>
</dbReference>
<organism evidence="4 5">
    <name type="scientific">Schaalia canis</name>
    <dbReference type="NCBI Taxonomy" id="100469"/>
    <lineage>
        <taxon>Bacteria</taxon>
        <taxon>Bacillati</taxon>
        <taxon>Actinomycetota</taxon>
        <taxon>Actinomycetes</taxon>
        <taxon>Actinomycetales</taxon>
        <taxon>Actinomycetaceae</taxon>
        <taxon>Schaalia</taxon>
    </lineage>
</organism>
<evidence type="ECO:0000256" key="2">
    <source>
        <dbReference type="SAM" id="MobiDB-lite"/>
    </source>
</evidence>
<accession>A0A3P1SG30</accession>
<feature type="region of interest" description="Disordered" evidence="2">
    <location>
        <begin position="1"/>
        <end position="21"/>
    </location>
</feature>
<feature type="compositionally biased region" description="Polar residues" evidence="2">
    <location>
        <begin position="1"/>
        <end position="18"/>
    </location>
</feature>
<dbReference type="Pfam" id="PF01458">
    <property type="entry name" value="SUFBD_core"/>
    <property type="match status" value="1"/>
</dbReference>
<dbReference type="NCBIfam" id="TIGR01981">
    <property type="entry name" value="sufD"/>
    <property type="match status" value="1"/>
</dbReference>
<feature type="domain" description="SUF system FeS cluster assembly SufBD core" evidence="3">
    <location>
        <begin position="136"/>
        <end position="363"/>
    </location>
</feature>
<keyword evidence="5" id="KW-1185">Reference proteome</keyword>
<dbReference type="SUPFAM" id="SSF101960">
    <property type="entry name" value="Stabilizer of iron transporter SufD"/>
    <property type="match status" value="1"/>
</dbReference>
<gene>
    <name evidence="4" type="primary">sufD</name>
    <name evidence="4" type="ORF">EII11_00090</name>
</gene>
<sequence length="399" mass="43304">MTQETTTPTDDVQRNGASDSMVHVTRADRFTSFDLAEHPVPHGREEDWRFTPMRRIRHLFDPATYDTSDAPISVHATDEVTVETVARTDERLGTVLAPGDRTAAVAWNGFSEATIVTIPKAAAVEAPVVITIDNVEGAHNQHLMIRAEELASATVIINHTGSAQAVLNQSVEIEAGDASQLTVVSVQEWDDSTVHASNHRVALGRDTVLRHIVVTLGGDLVRINAETDFRGPGGQLTMLGLYFVDAGQHLEHRVFVDHSQPNCYSRVTYKGALQGKDAHSVWIGDCLIREAADGTDTYELNRNLVLTEGAKADSVPNLEIENGEIAGAGHASATGRFDDEQLFYLMSRGISEADARRLVVRGFFAELIEQIGVPAVQDHLMASIEAELERASAAGAQTV</sequence>
<dbReference type="AlphaFoldDB" id="A0A3P1SG30"/>
<dbReference type="GO" id="GO:0016226">
    <property type="term" value="P:iron-sulfur cluster assembly"/>
    <property type="evidence" value="ECO:0007669"/>
    <property type="project" value="InterPro"/>
</dbReference>
<dbReference type="InterPro" id="IPR055346">
    <property type="entry name" value="Fe-S_cluster_assembly_SufBD"/>
</dbReference>
<comment type="similarity">
    <text evidence="1">Belongs to the iron-sulfur cluster assembly SufBD family.</text>
</comment>
<comment type="caution">
    <text evidence="4">The sequence shown here is derived from an EMBL/GenBank/DDBJ whole genome shotgun (WGS) entry which is preliminary data.</text>
</comment>
<dbReference type="EMBL" id="RQZF01000001">
    <property type="protein sequence ID" value="RRC96118.1"/>
    <property type="molecule type" value="Genomic_DNA"/>
</dbReference>
<evidence type="ECO:0000259" key="3">
    <source>
        <dbReference type="Pfam" id="PF01458"/>
    </source>
</evidence>
<dbReference type="PANTHER" id="PTHR43575">
    <property type="entry name" value="PROTEIN ABCI7, CHLOROPLASTIC"/>
    <property type="match status" value="1"/>
</dbReference>
<dbReference type="InterPro" id="IPR000825">
    <property type="entry name" value="SUF_FeS_clus_asmbl_SufBD_core"/>
</dbReference>
<evidence type="ECO:0000313" key="4">
    <source>
        <dbReference type="EMBL" id="RRC96118.1"/>
    </source>
</evidence>
<dbReference type="OrthoDB" id="9803529at2"/>
<reference evidence="4 5" key="1">
    <citation type="submission" date="2018-11" db="EMBL/GenBank/DDBJ databases">
        <title>Genomes From Bacteria Associated with the Canine Oral Cavity: a Test Case for Automated Genome-Based Taxonomic Assignment.</title>
        <authorList>
            <person name="Coil D.A."/>
            <person name="Jospin G."/>
            <person name="Darling A.E."/>
            <person name="Wallis C."/>
            <person name="Davis I.J."/>
            <person name="Harris S."/>
            <person name="Eisen J.A."/>
            <person name="Holcombe L.J."/>
            <person name="O'Flynn C."/>
        </authorList>
    </citation>
    <scope>NUCLEOTIDE SEQUENCE [LARGE SCALE GENOMIC DNA]</scope>
    <source>
        <strain evidence="4 5">OH770</strain>
    </source>
</reference>